<proteinExistence type="predicted"/>
<evidence type="ECO:0000313" key="1">
    <source>
        <dbReference type="EMBL" id="RHF71542.1"/>
    </source>
</evidence>
<dbReference type="EMBL" id="QRHL01000014">
    <property type="protein sequence ID" value="RHF71542.1"/>
    <property type="molecule type" value="Genomic_DNA"/>
</dbReference>
<comment type="caution">
    <text evidence="1">The sequence shown here is derived from an EMBL/GenBank/DDBJ whole genome shotgun (WGS) entry which is preliminary data.</text>
</comment>
<dbReference type="AlphaFoldDB" id="A0A414PSS8"/>
<evidence type="ECO:0000313" key="2">
    <source>
        <dbReference type="Proteomes" id="UP000284676"/>
    </source>
</evidence>
<reference evidence="1 2" key="1">
    <citation type="submission" date="2018-08" db="EMBL/GenBank/DDBJ databases">
        <title>A genome reference for cultivated species of the human gut microbiota.</title>
        <authorList>
            <person name="Zou Y."/>
            <person name="Xue W."/>
            <person name="Luo G."/>
        </authorList>
    </citation>
    <scope>NUCLEOTIDE SEQUENCE [LARGE SCALE GENOMIC DNA]</scope>
    <source>
        <strain evidence="1 2">AM25-1</strain>
    </source>
</reference>
<name>A0A414PSS8_FUSMR</name>
<dbReference type="RefSeq" id="WP_117709005.1">
    <property type="nucleotide sequence ID" value="NZ_CAEUHP010000001.1"/>
</dbReference>
<dbReference type="Proteomes" id="UP000284676">
    <property type="component" value="Unassembled WGS sequence"/>
</dbReference>
<protein>
    <submittedName>
        <fullName evidence="1">Uncharacterized protein</fullName>
    </submittedName>
</protein>
<accession>A0A414PSS8</accession>
<sequence>MLSEKLLKKIGTIAKEFEKRGYTLEEDLIELAETREDIAERLENTKFKKIEFFQDDELHSVGITLEDVQIEFFVTEGEDEEGPWYEAEAEIIFF</sequence>
<gene>
    <name evidence="1" type="ORF">DW663_08405</name>
</gene>
<organism evidence="1 2">
    <name type="scientific">Fusobacterium mortiferum</name>
    <dbReference type="NCBI Taxonomy" id="850"/>
    <lineage>
        <taxon>Bacteria</taxon>
        <taxon>Fusobacteriati</taxon>
        <taxon>Fusobacteriota</taxon>
        <taxon>Fusobacteriia</taxon>
        <taxon>Fusobacteriales</taxon>
        <taxon>Fusobacteriaceae</taxon>
        <taxon>Fusobacterium</taxon>
    </lineage>
</organism>